<dbReference type="Pfam" id="PF03101">
    <property type="entry name" value="FAR1"/>
    <property type="match status" value="1"/>
</dbReference>
<comment type="caution">
    <text evidence="2">The sequence shown here is derived from an EMBL/GenBank/DDBJ whole genome shotgun (WGS) entry which is preliminary data.</text>
</comment>
<dbReference type="EMBL" id="JAGFBR010000010">
    <property type="protein sequence ID" value="KAH0460417.1"/>
    <property type="molecule type" value="Genomic_DNA"/>
</dbReference>
<name>A0AAV7GWQ5_DENCH</name>
<feature type="domain" description="FAR1" evidence="1">
    <location>
        <begin position="106"/>
        <end position="147"/>
    </location>
</feature>
<evidence type="ECO:0000313" key="2">
    <source>
        <dbReference type="EMBL" id="KAH0460417.1"/>
    </source>
</evidence>
<keyword evidence="3" id="KW-1185">Reference proteome</keyword>
<organism evidence="2 3">
    <name type="scientific">Dendrobium chrysotoxum</name>
    <name type="common">Orchid</name>
    <dbReference type="NCBI Taxonomy" id="161865"/>
    <lineage>
        <taxon>Eukaryota</taxon>
        <taxon>Viridiplantae</taxon>
        <taxon>Streptophyta</taxon>
        <taxon>Embryophyta</taxon>
        <taxon>Tracheophyta</taxon>
        <taxon>Spermatophyta</taxon>
        <taxon>Magnoliopsida</taxon>
        <taxon>Liliopsida</taxon>
        <taxon>Asparagales</taxon>
        <taxon>Orchidaceae</taxon>
        <taxon>Epidendroideae</taxon>
        <taxon>Malaxideae</taxon>
        <taxon>Dendrobiinae</taxon>
        <taxon>Dendrobium</taxon>
    </lineage>
</organism>
<evidence type="ECO:0000259" key="1">
    <source>
        <dbReference type="Pfam" id="PF03101"/>
    </source>
</evidence>
<accession>A0AAV7GWQ5</accession>
<dbReference type="InterPro" id="IPR004330">
    <property type="entry name" value="FAR1_DNA_bnd_dom"/>
</dbReference>
<dbReference type="AlphaFoldDB" id="A0AAV7GWQ5"/>
<evidence type="ECO:0000313" key="3">
    <source>
        <dbReference type="Proteomes" id="UP000775213"/>
    </source>
</evidence>
<dbReference type="Proteomes" id="UP000775213">
    <property type="component" value="Unassembled WGS sequence"/>
</dbReference>
<protein>
    <recommendedName>
        <fullName evidence="1">FAR1 domain-containing protein</fullName>
    </recommendedName>
</protein>
<gene>
    <name evidence="2" type="ORF">IEQ34_011080</name>
</gene>
<proteinExistence type="predicted"/>
<sequence length="152" mass="17379">MGRILEKPWRWMERMGKALGRLEAGGELRESEESRFSLLGFGSSHGLPRWLGDVAMIWPLSIGLKGVCTSVRRVHTRCTANMHIMLALVFDLPQGVYKCEKGAYEMYCKYAHNTGFSVRREHHNYLPNSIKIRCKDFICSKSGFNKSPNLNL</sequence>
<reference evidence="2 3" key="1">
    <citation type="journal article" date="2021" name="Hortic Res">
        <title>Chromosome-scale assembly of the Dendrobium chrysotoxum genome enhances the understanding of orchid evolution.</title>
        <authorList>
            <person name="Zhang Y."/>
            <person name="Zhang G.Q."/>
            <person name="Zhang D."/>
            <person name="Liu X.D."/>
            <person name="Xu X.Y."/>
            <person name="Sun W.H."/>
            <person name="Yu X."/>
            <person name="Zhu X."/>
            <person name="Wang Z.W."/>
            <person name="Zhao X."/>
            <person name="Zhong W.Y."/>
            <person name="Chen H."/>
            <person name="Yin W.L."/>
            <person name="Huang T."/>
            <person name="Niu S.C."/>
            <person name="Liu Z.J."/>
        </authorList>
    </citation>
    <scope>NUCLEOTIDE SEQUENCE [LARGE SCALE GENOMIC DNA]</scope>
    <source>
        <strain evidence="2">Lindl</strain>
    </source>
</reference>